<organism evidence="1 2">
    <name type="scientific">Thalictrum thalictroides</name>
    <name type="common">Rue-anemone</name>
    <name type="synonym">Anemone thalictroides</name>
    <dbReference type="NCBI Taxonomy" id="46969"/>
    <lineage>
        <taxon>Eukaryota</taxon>
        <taxon>Viridiplantae</taxon>
        <taxon>Streptophyta</taxon>
        <taxon>Embryophyta</taxon>
        <taxon>Tracheophyta</taxon>
        <taxon>Spermatophyta</taxon>
        <taxon>Magnoliopsida</taxon>
        <taxon>Ranunculales</taxon>
        <taxon>Ranunculaceae</taxon>
        <taxon>Thalictroideae</taxon>
        <taxon>Thalictrum</taxon>
    </lineage>
</organism>
<evidence type="ECO:0000313" key="2">
    <source>
        <dbReference type="Proteomes" id="UP000554482"/>
    </source>
</evidence>
<sequence>EHESTSVGLMLGLAASYRGTMEPAISKGYAVAAGTALGLVGLGEIHIISGQEMVSANDEDAIADLMDQRDQFMGSMQSRLTKLQVF</sequence>
<gene>
    <name evidence="1" type="ORF">FRX31_014595</name>
</gene>
<proteinExistence type="predicted"/>
<evidence type="ECO:0000313" key="1">
    <source>
        <dbReference type="EMBL" id="KAF5195818.1"/>
    </source>
</evidence>
<dbReference type="Proteomes" id="UP000554482">
    <property type="component" value="Unassembled WGS sequence"/>
</dbReference>
<dbReference type="AlphaFoldDB" id="A0A7J6WG16"/>
<accession>A0A7J6WG16</accession>
<feature type="non-terminal residue" evidence="1">
    <location>
        <position position="1"/>
    </location>
</feature>
<dbReference type="EMBL" id="JABWDY010016801">
    <property type="protein sequence ID" value="KAF5195818.1"/>
    <property type="molecule type" value="Genomic_DNA"/>
</dbReference>
<comment type="caution">
    <text evidence="1">The sequence shown here is derived from an EMBL/GenBank/DDBJ whole genome shotgun (WGS) entry which is preliminary data.</text>
</comment>
<name>A0A7J6WG16_THATH</name>
<keyword evidence="2" id="KW-1185">Reference proteome</keyword>
<protein>
    <submittedName>
        <fullName evidence="1">Uncharacterized protein</fullName>
    </submittedName>
</protein>
<reference evidence="1 2" key="1">
    <citation type="submission" date="2020-06" db="EMBL/GenBank/DDBJ databases">
        <title>Transcriptomic and genomic resources for Thalictrum thalictroides and T. hernandezii: Facilitating candidate gene discovery in an emerging model plant lineage.</title>
        <authorList>
            <person name="Arias T."/>
            <person name="Riano-Pachon D.M."/>
            <person name="Di Stilio V.S."/>
        </authorList>
    </citation>
    <scope>NUCLEOTIDE SEQUENCE [LARGE SCALE GENOMIC DNA]</scope>
    <source>
        <strain evidence="2">cv. WT478/WT964</strain>
        <tissue evidence="1">Leaves</tissue>
    </source>
</reference>
<dbReference type="OrthoDB" id="10596231at2759"/>